<feature type="compositionally biased region" description="Basic and acidic residues" evidence="1">
    <location>
        <begin position="429"/>
        <end position="440"/>
    </location>
</feature>
<dbReference type="Gene3D" id="3.80.10.10">
    <property type="entry name" value="Ribonuclease Inhibitor"/>
    <property type="match status" value="1"/>
</dbReference>
<dbReference type="Pfam" id="PF12937">
    <property type="entry name" value="F-box-like"/>
    <property type="match status" value="1"/>
</dbReference>
<dbReference type="InterPro" id="IPR032675">
    <property type="entry name" value="LRR_dom_sf"/>
</dbReference>
<dbReference type="EMBL" id="CAJPDQ010000002">
    <property type="protein sequence ID" value="CAF9905425.1"/>
    <property type="molecule type" value="Genomic_DNA"/>
</dbReference>
<feature type="region of interest" description="Disordered" evidence="1">
    <location>
        <begin position="640"/>
        <end position="794"/>
    </location>
</feature>
<feature type="compositionally biased region" description="Low complexity" evidence="1">
    <location>
        <begin position="1058"/>
        <end position="1069"/>
    </location>
</feature>
<reference evidence="3" key="1">
    <citation type="submission" date="2021-03" db="EMBL/GenBank/DDBJ databases">
        <authorList>
            <person name="Tagirdzhanova G."/>
        </authorList>
    </citation>
    <scope>NUCLEOTIDE SEQUENCE</scope>
</reference>
<evidence type="ECO:0000256" key="1">
    <source>
        <dbReference type="SAM" id="MobiDB-lite"/>
    </source>
</evidence>
<gene>
    <name evidence="3" type="ORF">GOMPHAMPRED_003175</name>
</gene>
<feature type="region of interest" description="Disordered" evidence="1">
    <location>
        <begin position="1097"/>
        <end position="1116"/>
    </location>
</feature>
<dbReference type="PROSITE" id="PS50181">
    <property type="entry name" value="FBOX"/>
    <property type="match status" value="1"/>
</dbReference>
<proteinExistence type="predicted"/>
<dbReference type="InterPro" id="IPR001810">
    <property type="entry name" value="F-box_dom"/>
</dbReference>
<feature type="compositionally biased region" description="Basic and acidic residues" evidence="1">
    <location>
        <begin position="747"/>
        <end position="760"/>
    </location>
</feature>
<dbReference type="AlphaFoldDB" id="A0A8H3I326"/>
<feature type="compositionally biased region" description="Polar residues" evidence="1">
    <location>
        <begin position="492"/>
        <end position="506"/>
    </location>
</feature>
<comment type="caution">
    <text evidence="3">The sequence shown here is derived from an EMBL/GenBank/DDBJ whole genome shotgun (WGS) entry which is preliminary data.</text>
</comment>
<feature type="compositionally biased region" description="Polar residues" evidence="1">
    <location>
        <begin position="687"/>
        <end position="696"/>
    </location>
</feature>
<feature type="compositionally biased region" description="Pro residues" evidence="1">
    <location>
        <begin position="535"/>
        <end position="544"/>
    </location>
</feature>
<dbReference type="OrthoDB" id="4200124at2759"/>
<sequence length="1144" mass="124157">MEASSSGTASGTSTAKLKLLDLPAENLSQIISYIPKKSIFPLLTVSKRLHHLASAALYRNLWFSLAQSDIAAYHRDSAYRLSDALHTFLTSSYDYAQHVKSFTLRMIDSDHDQIQKRIAAKFLAREEAGKLLNTALLVVIKRAKGLETFCWQAPIECSHNVYQALSMSSALQTLNIHLDVASVSKHNYQSFAPPPPSAPVFGGQSALWWDPMNPGLYPPGSVPLVTTGGKSSKTSTSRTKTQGRNFGSIKGLQNLCITAIDDLSCLEEISACLKASSGTLRTLTLSFAESLVSRAQKPHPSNVHNNPPIQDDDATTEPGSPNMNAVGSAPTDLDLKREKQAQEQALARIFSLTKPTSTVKKQDRRVEKSLKRTAKSTHLAAPSFKSLDKLAAQILEAIQSSKFKAPEKAKMQDLLQAVFPPLPNGGLKTGDKTHESEPASKKNKWPGNSTVPPAKFGQPSDSLWSVDEEFAAASSKETQDYLTQLADFDFDPNSSTGAPTNGSNGWSQGGPLTLSSSTSKSAFPFNDDALFPSLVPKPHPPAPAYPVSSQSSYSFHPNSSSQLGNSVSQPPPLHGTTSQAENHHAAVLLQQVVQKAHQIGLHNPDSIPEIEALLQTLPPNLYQQAKFALIAHTDNIFQSHGTYSSKKGKKKPLPTPITPNETSSDSSSESESDSKGDSSNIQPVALTRTNTGQTNDQDSDFDMDHPDVIESGDEDTPENGAEEDSEETVTGPLPSKEEKEDDVAAEADGKKDKGKQKVESEDPPVPVSASPNGTPRLEVTKPDSTVTKPETAEAEKTIEESIWEYILTTHGLSIQELVLCFIPLRTSILARALDLTTLRAIVFYNVGAQGMFWTMIEKLVNQGAVFNFESLYTDDVSPAFVSCLANLPGLKSLHLFRRSSKEFSSTSSKPPASLADIHKIALTKHFDTLQSLSITNLEDESWDIDDRLVRILASKAKKLRELAVSVDSNGFHTFLRCLPGLRNLIAFHLINIKISGSPGMMPHSEWKKLVLDVVCYYPTLKLKYVAISLATTAKVSQIGEKPKTSLAAWYKKSEEQQQSSASAGTSAATAKDKDKGKGKAKASDTAIIHPWAALNAPNKSVNEDDSSDTDADGRPNVVFSKQLRPSTLADTYLIFSNLVLKGRL</sequence>
<feature type="region of interest" description="Disordered" evidence="1">
    <location>
        <begin position="294"/>
        <end position="338"/>
    </location>
</feature>
<evidence type="ECO:0000259" key="2">
    <source>
        <dbReference type="PROSITE" id="PS50181"/>
    </source>
</evidence>
<protein>
    <recommendedName>
        <fullName evidence="2">F-box domain-containing protein</fullName>
    </recommendedName>
</protein>
<accession>A0A8H3I326</accession>
<dbReference type="InterPro" id="IPR036047">
    <property type="entry name" value="F-box-like_dom_sf"/>
</dbReference>
<keyword evidence="4" id="KW-1185">Reference proteome</keyword>
<feature type="domain" description="F-box" evidence="2">
    <location>
        <begin position="16"/>
        <end position="65"/>
    </location>
</feature>
<feature type="compositionally biased region" description="Acidic residues" evidence="1">
    <location>
        <begin position="710"/>
        <end position="727"/>
    </location>
</feature>
<name>A0A8H3I326_9LECA</name>
<feature type="compositionally biased region" description="Polar residues" evidence="1">
    <location>
        <begin position="550"/>
        <end position="568"/>
    </location>
</feature>
<feature type="region of interest" description="Disordered" evidence="1">
    <location>
        <begin position="421"/>
        <end position="460"/>
    </location>
</feature>
<organism evidence="3 4">
    <name type="scientific">Gomphillus americanus</name>
    <dbReference type="NCBI Taxonomy" id="1940652"/>
    <lineage>
        <taxon>Eukaryota</taxon>
        <taxon>Fungi</taxon>
        <taxon>Dikarya</taxon>
        <taxon>Ascomycota</taxon>
        <taxon>Pezizomycotina</taxon>
        <taxon>Lecanoromycetes</taxon>
        <taxon>OSLEUM clade</taxon>
        <taxon>Ostropomycetidae</taxon>
        <taxon>Ostropales</taxon>
        <taxon>Graphidaceae</taxon>
        <taxon>Gomphilloideae</taxon>
        <taxon>Gomphillus</taxon>
    </lineage>
</organism>
<feature type="region of interest" description="Disordered" evidence="1">
    <location>
        <begin position="534"/>
        <end position="581"/>
    </location>
</feature>
<dbReference type="Proteomes" id="UP000664169">
    <property type="component" value="Unassembled WGS sequence"/>
</dbReference>
<evidence type="ECO:0000313" key="3">
    <source>
        <dbReference type="EMBL" id="CAF9905425.1"/>
    </source>
</evidence>
<evidence type="ECO:0000313" key="4">
    <source>
        <dbReference type="Proteomes" id="UP000664169"/>
    </source>
</evidence>
<feature type="region of interest" description="Disordered" evidence="1">
    <location>
        <begin position="487"/>
        <end position="519"/>
    </location>
</feature>
<dbReference type="SUPFAM" id="SSF81383">
    <property type="entry name" value="F-box domain"/>
    <property type="match status" value="1"/>
</dbReference>
<feature type="region of interest" description="Disordered" evidence="1">
    <location>
        <begin position="1058"/>
        <end position="1079"/>
    </location>
</feature>